<dbReference type="Gramene" id="PRQ26686">
    <property type="protein sequence ID" value="PRQ26686"/>
    <property type="gene ID" value="RchiOBHm_Chr6g0297341"/>
</dbReference>
<comment type="caution">
    <text evidence="1">The sequence shown here is derived from an EMBL/GenBank/DDBJ whole genome shotgun (WGS) entry which is preliminary data.</text>
</comment>
<evidence type="ECO:0000313" key="1">
    <source>
        <dbReference type="EMBL" id="PRQ26686.1"/>
    </source>
</evidence>
<protein>
    <submittedName>
        <fullName evidence="1">Uncharacterized protein</fullName>
    </submittedName>
</protein>
<gene>
    <name evidence="1" type="ORF">RchiOBHm_Chr6g0297341</name>
</gene>
<name>A0A2P6PXR6_ROSCH</name>
<keyword evidence="2" id="KW-1185">Reference proteome</keyword>
<dbReference type="Proteomes" id="UP000238479">
    <property type="component" value="Chromosome 6"/>
</dbReference>
<sequence length="55" mass="6222">MDRKALNSSPIDPYQSRRICSLKFLPPQGLCCHGQDNNVASYFIGYPNQYEVTKG</sequence>
<dbReference type="AlphaFoldDB" id="A0A2P6PXR6"/>
<accession>A0A2P6PXR6</accession>
<organism evidence="1 2">
    <name type="scientific">Rosa chinensis</name>
    <name type="common">China rose</name>
    <dbReference type="NCBI Taxonomy" id="74649"/>
    <lineage>
        <taxon>Eukaryota</taxon>
        <taxon>Viridiplantae</taxon>
        <taxon>Streptophyta</taxon>
        <taxon>Embryophyta</taxon>
        <taxon>Tracheophyta</taxon>
        <taxon>Spermatophyta</taxon>
        <taxon>Magnoliopsida</taxon>
        <taxon>eudicotyledons</taxon>
        <taxon>Gunneridae</taxon>
        <taxon>Pentapetalae</taxon>
        <taxon>rosids</taxon>
        <taxon>fabids</taxon>
        <taxon>Rosales</taxon>
        <taxon>Rosaceae</taxon>
        <taxon>Rosoideae</taxon>
        <taxon>Rosoideae incertae sedis</taxon>
        <taxon>Rosa</taxon>
    </lineage>
</organism>
<proteinExistence type="predicted"/>
<evidence type="ECO:0000313" key="2">
    <source>
        <dbReference type="Proteomes" id="UP000238479"/>
    </source>
</evidence>
<reference evidence="1 2" key="1">
    <citation type="journal article" date="2018" name="Nat. Genet.">
        <title>The Rosa genome provides new insights in the design of modern roses.</title>
        <authorList>
            <person name="Bendahmane M."/>
        </authorList>
    </citation>
    <scope>NUCLEOTIDE SEQUENCE [LARGE SCALE GENOMIC DNA]</scope>
    <source>
        <strain evidence="2">cv. Old Blush</strain>
    </source>
</reference>
<dbReference type="EMBL" id="PDCK01000044">
    <property type="protein sequence ID" value="PRQ26686.1"/>
    <property type="molecule type" value="Genomic_DNA"/>
</dbReference>